<sequence>MNLVNPRPPSCSSRRDKAIDTNRATIGARTSPHAPLEVRLCARVYLTRRRKTPPPPDHRPPPLEFPPSPPVTDTGDSPATRSTRPSQLSICTRPRNLRGTETFVLGRVIAGAHDVCASYALFERSRGTEISVLGRVFSGVQRREIDEQE</sequence>
<organism evidence="2 3">
    <name type="scientific">Brassica oleracea var. oleracea</name>
    <dbReference type="NCBI Taxonomy" id="109376"/>
    <lineage>
        <taxon>Eukaryota</taxon>
        <taxon>Viridiplantae</taxon>
        <taxon>Streptophyta</taxon>
        <taxon>Embryophyta</taxon>
        <taxon>Tracheophyta</taxon>
        <taxon>Spermatophyta</taxon>
        <taxon>Magnoliopsida</taxon>
        <taxon>eudicotyledons</taxon>
        <taxon>Gunneridae</taxon>
        <taxon>Pentapetalae</taxon>
        <taxon>rosids</taxon>
        <taxon>malvids</taxon>
        <taxon>Brassicales</taxon>
        <taxon>Brassicaceae</taxon>
        <taxon>Brassiceae</taxon>
        <taxon>Brassica</taxon>
    </lineage>
</organism>
<feature type="compositionally biased region" description="Polar residues" evidence="1">
    <location>
        <begin position="74"/>
        <end position="90"/>
    </location>
</feature>
<protein>
    <submittedName>
        <fullName evidence="2">Uncharacterized protein</fullName>
    </submittedName>
</protein>
<keyword evidence="3" id="KW-1185">Reference proteome</keyword>
<dbReference type="EnsemblPlants" id="Bo5g112390.1">
    <property type="protein sequence ID" value="Bo5g112390.1"/>
    <property type="gene ID" value="Bo5g112390"/>
</dbReference>
<dbReference type="Gramene" id="Bo5g112390.1">
    <property type="protein sequence ID" value="Bo5g112390.1"/>
    <property type="gene ID" value="Bo5g112390"/>
</dbReference>
<name>A0A0D3CI89_BRAOL</name>
<dbReference type="Proteomes" id="UP000032141">
    <property type="component" value="Chromosome C5"/>
</dbReference>
<reference evidence="2" key="2">
    <citation type="submission" date="2015-03" db="UniProtKB">
        <authorList>
            <consortium name="EnsemblPlants"/>
        </authorList>
    </citation>
    <scope>IDENTIFICATION</scope>
</reference>
<evidence type="ECO:0000313" key="2">
    <source>
        <dbReference type="EnsemblPlants" id="Bo5g112390.1"/>
    </source>
</evidence>
<feature type="region of interest" description="Disordered" evidence="1">
    <location>
        <begin position="1"/>
        <end position="32"/>
    </location>
</feature>
<feature type="region of interest" description="Disordered" evidence="1">
    <location>
        <begin position="47"/>
        <end position="93"/>
    </location>
</feature>
<evidence type="ECO:0000313" key="3">
    <source>
        <dbReference type="Proteomes" id="UP000032141"/>
    </source>
</evidence>
<proteinExistence type="predicted"/>
<reference evidence="2 3" key="1">
    <citation type="journal article" date="2014" name="Genome Biol.">
        <title>Transcriptome and methylome profiling reveals relics of genome dominance in the mesopolyploid Brassica oleracea.</title>
        <authorList>
            <person name="Parkin I.A."/>
            <person name="Koh C."/>
            <person name="Tang H."/>
            <person name="Robinson S.J."/>
            <person name="Kagale S."/>
            <person name="Clarke W.E."/>
            <person name="Town C.D."/>
            <person name="Nixon J."/>
            <person name="Krishnakumar V."/>
            <person name="Bidwell S.L."/>
            <person name="Denoeud F."/>
            <person name="Belcram H."/>
            <person name="Links M.G."/>
            <person name="Just J."/>
            <person name="Clarke C."/>
            <person name="Bender T."/>
            <person name="Huebert T."/>
            <person name="Mason A.S."/>
            <person name="Pires J.C."/>
            <person name="Barker G."/>
            <person name="Moore J."/>
            <person name="Walley P.G."/>
            <person name="Manoli S."/>
            <person name="Batley J."/>
            <person name="Edwards D."/>
            <person name="Nelson M.N."/>
            <person name="Wang X."/>
            <person name="Paterson A.H."/>
            <person name="King G."/>
            <person name="Bancroft I."/>
            <person name="Chalhoub B."/>
            <person name="Sharpe A.G."/>
        </authorList>
    </citation>
    <scope>NUCLEOTIDE SEQUENCE</scope>
    <source>
        <strain evidence="2 3">cv. TO1000</strain>
    </source>
</reference>
<accession>A0A0D3CI89</accession>
<dbReference type="HOGENOM" id="CLU_1752262_0_0_1"/>
<dbReference type="AlphaFoldDB" id="A0A0D3CI89"/>
<evidence type="ECO:0000256" key="1">
    <source>
        <dbReference type="SAM" id="MobiDB-lite"/>
    </source>
</evidence>